<name>A0A7E4W243_PANRE</name>
<dbReference type="Proteomes" id="UP000492821">
    <property type="component" value="Unassembled WGS sequence"/>
</dbReference>
<dbReference type="PANTHER" id="PTHR13651">
    <property type="entry name" value="PROTEIN ABITRAM"/>
    <property type="match status" value="1"/>
</dbReference>
<dbReference type="InterPro" id="IPR011053">
    <property type="entry name" value="Single_hybrid_motif"/>
</dbReference>
<dbReference type="WBParaSite" id="Pan_g5535.t1">
    <property type="protein sequence ID" value="Pan_g5535.t1"/>
    <property type="gene ID" value="Pan_g5535"/>
</dbReference>
<reference evidence="1" key="1">
    <citation type="journal article" date="2013" name="Genetics">
        <title>The draft genome and transcriptome of Panagrellus redivivus are shaped by the harsh demands of a free-living lifestyle.</title>
        <authorList>
            <person name="Srinivasan J."/>
            <person name="Dillman A.R."/>
            <person name="Macchietto M.G."/>
            <person name="Heikkinen L."/>
            <person name="Lakso M."/>
            <person name="Fracchia K.M."/>
            <person name="Antoshechkin I."/>
            <person name="Mortazavi A."/>
            <person name="Wong G."/>
            <person name="Sternberg P.W."/>
        </authorList>
    </citation>
    <scope>NUCLEOTIDE SEQUENCE [LARGE SCALE GENOMIC DNA]</scope>
    <source>
        <strain evidence="1">MT8872</strain>
    </source>
</reference>
<dbReference type="PANTHER" id="PTHR13651:SF0">
    <property type="entry name" value="PROTEIN ABITRAM"/>
    <property type="match status" value="1"/>
</dbReference>
<evidence type="ECO:0000313" key="1">
    <source>
        <dbReference type="Proteomes" id="UP000492821"/>
    </source>
</evidence>
<dbReference type="GO" id="GO:0005634">
    <property type="term" value="C:nucleus"/>
    <property type="evidence" value="ECO:0007669"/>
    <property type="project" value="TreeGrafter"/>
</dbReference>
<sequence>MTEVTTVPAAAHRPRTNIEEDLTPVIRDGLLFFEHPSLMTIICLPPHHPALQSPIKEVKYSRNVAALSGKGKKGASKVEKHSYLCDITNTDGTVHKIRFGVDAMIIEGNSRLKDDPELLRRSPTYEGYLAVVLLHGRTQVPTELATLSECPC</sequence>
<evidence type="ECO:0000313" key="2">
    <source>
        <dbReference type="WBParaSite" id="Pan_g5535.t1"/>
    </source>
</evidence>
<dbReference type="SUPFAM" id="SSF51230">
    <property type="entry name" value="Single hybrid motif"/>
    <property type="match status" value="1"/>
</dbReference>
<proteinExistence type="predicted"/>
<organism evidence="1 2">
    <name type="scientific">Panagrellus redivivus</name>
    <name type="common">Microworm</name>
    <dbReference type="NCBI Taxonomy" id="6233"/>
    <lineage>
        <taxon>Eukaryota</taxon>
        <taxon>Metazoa</taxon>
        <taxon>Ecdysozoa</taxon>
        <taxon>Nematoda</taxon>
        <taxon>Chromadorea</taxon>
        <taxon>Rhabditida</taxon>
        <taxon>Tylenchina</taxon>
        <taxon>Panagrolaimomorpha</taxon>
        <taxon>Panagrolaimoidea</taxon>
        <taxon>Panagrolaimidae</taxon>
        <taxon>Panagrellus</taxon>
    </lineage>
</organism>
<dbReference type="InterPro" id="IPR039169">
    <property type="entry name" value="Abitram"/>
</dbReference>
<accession>A0A7E4W243</accession>
<dbReference type="Gene3D" id="2.40.50.100">
    <property type="match status" value="1"/>
</dbReference>
<protein>
    <submittedName>
        <fullName evidence="2">Eukaryotic translation initiation factor 2D</fullName>
    </submittedName>
</protein>
<reference evidence="2" key="2">
    <citation type="submission" date="2020-10" db="UniProtKB">
        <authorList>
            <consortium name="WormBaseParasite"/>
        </authorList>
    </citation>
    <scope>IDENTIFICATION</scope>
</reference>
<dbReference type="AlphaFoldDB" id="A0A7E4W243"/>
<keyword evidence="1" id="KW-1185">Reference proteome</keyword>